<keyword evidence="1" id="KW-0175">Coiled coil</keyword>
<feature type="coiled-coil region" evidence="1">
    <location>
        <begin position="68"/>
        <end position="102"/>
    </location>
</feature>
<keyword evidence="2" id="KW-1133">Transmembrane helix</keyword>
<evidence type="ECO:0000313" key="3">
    <source>
        <dbReference type="EMBL" id="MBY4892923.1"/>
    </source>
</evidence>
<dbReference type="EMBL" id="CP078073">
    <property type="protein sequence ID" value="QXL89642.1"/>
    <property type="molecule type" value="Genomic_DNA"/>
</dbReference>
<proteinExistence type="predicted"/>
<dbReference type="Proteomes" id="UP000693972">
    <property type="component" value="Unassembled WGS sequence"/>
</dbReference>
<dbReference type="InterPro" id="IPR025961">
    <property type="entry name" value="Metal_resist"/>
</dbReference>
<accession>A0A975TYR4</accession>
<dbReference type="Pfam" id="PF13801">
    <property type="entry name" value="Metal_resist"/>
    <property type="match status" value="1"/>
</dbReference>
<organism evidence="4">
    <name type="scientific">Gymnodinialimonas phycosphaerae</name>
    <dbReference type="NCBI Taxonomy" id="2841589"/>
    <lineage>
        <taxon>Bacteria</taxon>
        <taxon>Pseudomonadati</taxon>
        <taxon>Pseudomonadota</taxon>
        <taxon>Alphaproteobacteria</taxon>
        <taxon>Rhodobacterales</taxon>
        <taxon>Paracoccaceae</taxon>
        <taxon>Gymnodinialimonas</taxon>
    </lineage>
</organism>
<reference evidence="4 5" key="1">
    <citation type="submission" date="2021-07" db="EMBL/GenBank/DDBJ databases">
        <title>Karlodiniumbacter phycospheric gen. nov., sp. nov., a phycosphere bacterium isolated from karlodinium veneficum.</title>
        <authorList>
            <person name="Peng Y."/>
            <person name="Jiang L."/>
            <person name="Lee J."/>
        </authorList>
    </citation>
    <scope>NUCLEOTIDE SEQUENCE</scope>
    <source>
        <strain evidence="4 5">N5</strain>
    </source>
</reference>
<keyword evidence="2" id="KW-0472">Membrane</keyword>
<evidence type="ECO:0000256" key="2">
    <source>
        <dbReference type="SAM" id="Phobius"/>
    </source>
</evidence>
<feature type="transmembrane region" description="Helical" evidence="2">
    <location>
        <begin position="12"/>
        <end position="38"/>
    </location>
</feature>
<evidence type="ECO:0000313" key="4">
    <source>
        <dbReference type="EMBL" id="QXL89642.1"/>
    </source>
</evidence>
<dbReference type="RefSeq" id="WP_257892668.1">
    <property type="nucleotide sequence ID" value="NZ_JAIMBW010000001.1"/>
</dbReference>
<gene>
    <name evidence="3" type="ORF">KUL25_09120</name>
    <name evidence="4" type="ORF">KUL25_09125</name>
</gene>
<sequence>MSEDNTPRKGRWVKIALAASLALNLAVAGLIGGAVIGADGGPDRIGSSPALRALGLSPFERALSRADRAELRGRIESTGLELREERREIGRALRDVERALRAEPFDRATVEEAFARSRTVVVSLQETGHDALLAQIETMSADEREALADGLARAMRRVAGRR</sequence>
<protein>
    <submittedName>
        <fullName evidence="4">Periplasmic heavy metal sensor</fullName>
    </submittedName>
</protein>
<evidence type="ECO:0000256" key="1">
    <source>
        <dbReference type="SAM" id="Coils"/>
    </source>
</evidence>
<keyword evidence="2" id="KW-0812">Transmembrane</keyword>
<dbReference type="EMBL" id="JAIMBW010000001">
    <property type="protein sequence ID" value="MBY4892923.1"/>
    <property type="molecule type" value="Genomic_DNA"/>
</dbReference>
<evidence type="ECO:0000313" key="5">
    <source>
        <dbReference type="Proteomes" id="UP000693972"/>
    </source>
</evidence>
<name>A0A975TYR4_9RHOB</name>
<dbReference type="AlphaFoldDB" id="A0A975TYR4"/>
<keyword evidence="5" id="KW-1185">Reference proteome</keyword>